<feature type="region of interest" description="Disordered" evidence="1">
    <location>
        <begin position="186"/>
        <end position="289"/>
    </location>
</feature>
<gene>
    <name evidence="2" type="ORF">FISHEDRAFT_61953</name>
</gene>
<dbReference type="Proteomes" id="UP000054144">
    <property type="component" value="Unassembled WGS sequence"/>
</dbReference>
<feature type="compositionally biased region" description="Basic and acidic residues" evidence="1">
    <location>
        <begin position="400"/>
        <end position="409"/>
    </location>
</feature>
<evidence type="ECO:0000313" key="3">
    <source>
        <dbReference type="Proteomes" id="UP000054144"/>
    </source>
</evidence>
<sequence>MTQVFLASATPISASADTETSVTTSNVYATPTQLASQAETSILPTTTLDTSWSSSSTAYATATATTTGETLAVQPSSSASSVASTTLLANRFYTGSGYGRTTGDILTSIARLANVHTTMPSMDSIPSPSPIQVTKHNGKGGHKHRPPPLEVAVNVEKEQYSCVSPKTQETTKSAFRRTLINSAGVLNRLSGGKSPNRGASLSPPKTVTPHLSTRLESEKSSPVRKEALPSPLPPTTPLRIQRRRSPGPTPRRAQSSPPPPVPPLPSAAALQSKEGVDRSQGSGLHRGPSALTYVSESEPVYSTVSAPLNMHDAAFQKSRLAPIPSDSDFPSIQTSTEARCSSESSGEMASHTSPPPYVRDDSGPQTARALLQQRSTSGIRPELAPETYANKAQWPWMDEGEIRGPRVGEPRAGSAGATGRTRDVTIPQRRRAASVLPPLTIPAPLRRLPIPPRSPEFHAPEVPPFSTPSVVRDEDVVRTGHREDALPIAQPIAVRAEDVDGLQLSPIVESIVSSTLPPITPLRPASTPLNPAWAPRSLSRTPSIASSRDRNAQP</sequence>
<feature type="region of interest" description="Disordered" evidence="1">
    <location>
        <begin position="319"/>
        <end position="471"/>
    </location>
</feature>
<accession>A0A0D7A0V7</accession>
<reference evidence="2 3" key="1">
    <citation type="journal article" date="2015" name="Fungal Genet. Biol.">
        <title>Evolution of novel wood decay mechanisms in Agaricales revealed by the genome sequences of Fistulina hepatica and Cylindrobasidium torrendii.</title>
        <authorList>
            <person name="Floudas D."/>
            <person name="Held B.W."/>
            <person name="Riley R."/>
            <person name="Nagy L.G."/>
            <person name="Koehler G."/>
            <person name="Ransdell A.S."/>
            <person name="Younus H."/>
            <person name="Chow J."/>
            <person name="Chiniquy J."/>
            <person name="Lipzen A."/>
            <person name="Tritt A."/>
            <person name="Sun H."/>
            <person name="Haridas S."/>
            <person name="LaButti K."/>
            <person name="Ohm R.A."/>
            <person name="Kues U."/>
            <person name="Blanchette R.A."/>
            <person name="Grigoriev I.V."/>
            <person name="Minto R.E."/>
            <person name="Hibbett D.S."/>
        </authorList>
    </citation>
    <scope>NUCLEOTIDE SEQUENCE [LARGE SCALE GENOMIC DNA]</scope>
    <source>
        <strain evidence="2 3">ATCC 64428</strain>
    </source>
</reference>
<feature type="compositionally biased region" description="Polar residues" evidence="1">
    <location>
        <begin position="328"/>
        <end position="352"/>
    </location>
</feature>
<organism evidence="2 3">
    <name type="scientific">Fistulina hepatica ATCC 64428</name>
    <dbReference type="NCBI Taxonomy" id="1128425"/>
    <lineage>
        <taxon>Eukaryota</taxon>
        <taxon>Fungi</taxon>
        <taxon>Dikarya</taxon>
        <taxon>Basidiomycota</taxon>
        <taxon>Agaricomycotina</taxon>
        <taxon>Agaricomycetes</taxon>
        <taxon>Agaricomycetidae</taxon>
        <taxon>Agaricales</taxon>
        <taxon>Fistulinaceae</taxon>
        <taxon>Fistulina</taxon>
    </lineage>
</organism>
<feature type="compositionally biased region" description="Low complexity" evidence="1">
    <location>
        <begin position="436"/>
        <end position="448"/>
    </location>
</feature>
<dbReference type="AlphaFoldDB" id="A0A0D7A0V7"/>
<feature type="region of interest" description="Disordered" evidence="1">
    <location>
        <begin position="515"/>
        <end position="554"/>
    </location>
</feature>
<feature type="compositionally biased region" description="Pro residues" evidence="1">
    <location>
        <begin position="256"/>
        <end position="265"/>
    </location>
</feature>
<feature type="compositionally biased region" description="Basic residues" evidence="1">
    <location>
        <begin position="136"/>
        <end position="146"/>
    </location>
</feature>
<feature type="compositionally biased region" description="Basic and acidic residues" evidence="1">
    <location>
        <begin position="213"/>
        <end position="227"/>
    </location>
</feature>
<proteinExistence type="predicted"/>
<feature type="compositionally biased region" description="Polar residues" evidence="1">
    <location>
        <begin position="197"/>
        <end position="211"/>
    </location>
</feature>
<feature type="region of interest" description="Disordered" evidence="1">
    <location>
        <begin position="120"/>
        <end position="148"/>
    </location>
</feature>
<evidence type="ECO:0000313" key="2">
    <source>
        <dbReference type="EMBL" id="KIY44428.1"/>
    </source>
</evidence>
<protein>
    <submittedName>
        <fullName evidence="2">Uncharacterized protein</fullName>
    </submittedName>
</protein>
<keyword evidence="3" id="KW-1185">Reference proteome</keyword>
<name>A0A0D7A0V7_9AGAR</name>
<dbReference type="EMBL" id="KN882092">
    <property type="protein sequence ID" value="KIY44428.1"/>
    <property type="molecule type" value="Genomic_DNA"/>
</dbReference>
<evidence type="ECO:0000256" key="1">
    <source>
        <dbReference type="SAM" id="MobiDB-lite"/>
    </source>
</evidence>